<name>A0ABP0F0Z1_CLALP</name>
<dbReference type="Proteomes" id="UP001642483">
    <property type="component" value="Unassembled WGS sequence"/>
</dbReference>
<evidence type="ECO:0000313" key="2">
    <source>
        <dbReference type="EMBL" id="CAK8672531.1"/>
    </source>
</evidence>
<keyword evidence="3" id="KW-1185">Reference proteome</keyword>
<feature type="compositionally biased region" description="Polar residues" evidence="1">
    <location>
        <begin position="1"/>
        <end position="31"/>
    </location>
</feature>
<accession>A0ABP0F0Z1</accession>
<protein>
    <submittedName>
        <fullName evidence="2">Uncharacterized protein</fullName>
    </submittedName>
</protein>
<sequence length="204" mass="23438">MSGRTSFSQNSISSRTFPNSVSGSEYSSCSRQHSKYDAEKRRSGQKSGSRLIKAICFTTSQNQKEMTQKRLFRLPTVLLVSKTRLTSAYVRNLPKTLYSKLPPALLHYIELELWRTPKLYCITLSSILYYTAYRPRTHIHGTTVLRDVFINLSKDSMLSWSRSEDEKERCIQIRNREVGLDATHGNALFVESETGRHVRLPVGR</sequence>
<evidence type="ECO:0000313" key="3">
    <source>
        <dbReference type="Proteomes" id="UP001642483"/>
    </source>
</evidence>
<organism evidence="2 3">
    <name type="scientific">Clavelina lepadiformis</name>
    <name type="common">Light-bulb sea squirt</name>
    <name type="synonym">Ascidia lepadiformis</name>
    <dbReference type="NCBI Taxonomy" id="159417"/>
    <lineage>
        <taxon>Eukaryota</taxon>
        <taxon>Metazoa</taxon>
        <taxon>Chordata</taxon>
        <taxon>Tunicata</taxon>
        <taxon>Ascidiacea</taxon>
        <taxon>Aplousobranchia</taxon>
        <taxon>Clavelinidae</taxon>
        <taxon>Clavelina</taxon>
    </lineage>
</organism>
<dbReference type="EMBL" id="CAWYQH010000001">
    <property type="protein sequence ID" value="CAK8672531.1"/>
    <property type="molecule type" value="Genomic_DNA"/>
</dbReference>
<reference evidence="2 3" key="1">
    <citation type="submission" date="2024-02" db="EMBL/GenBank/DDBJ databases">
        <authorList>
            <person name="Daric V."/>
            <person name="Darras S."/>
        </authorList>
    </citation>
    <scope>NUCLEOTIDE SEQUENCE [LARGE SCALE GENOMIC DNA]</scope>
</reference>
<proteinExistence type="predicted"/>
<gene>
    <name evidence="2" type="ORF">CVLEPA_LOCUS1470</name>
</gene>
<comment type="caution">
    <text evidence="2">The sequence shown here is derived from an EMBL/GenBank/DDBJ whole genome shotgun (WGS) entry which is preliminary data.</text>
</comment>
<feature type="region of interest" description="Disordered" evidence="1">
    <location>
        <begin position="1"/>
        <end position="45"/>
    </location>
</feature>
<evidence type="ECO:0000256" key="1">
    <source>
        <dbReference type="SAM" id="MobiDB-lite"/>
    </source>
</evidence>